<gene>
    <name evidence="4" type="ORF">C5L14_11090</name>
</gene>
<keyword evidence="2" id="KW-0547">Nucleotide-binding</keyword>
<dbReference type="Proteomes" id="UP000237682">
    <property type="component" value="Unassembled WGS sequence"/>
</dbReference>
<evidence type="ECO:0000256" key="2">
    <source>
        <dbReference type="ARBA" id="ARBA00022741"/>
    </source>
</evidence>
<proteinExistence type="inferred from homology"/>
<dbReference type="RefSeq" id="WP_105862118.1">
    <property type="nucleotide sequence ID" value="NZ_PUEJ01000004.1"/>
</dbReference>
<dbReference type="GO" id="GO:0140662">
    <property type="term" value="F:ATP-dependent protein folding chaperone"/>
    <property type="evidence" value="ECO:0007669"/>
    <property type="project" value="InterPro"/>
</dbReference>
<dbReference type="AlphaFoldDB" id="A0A2S9QCV0"/>
<evidence type="ECO:0000256" key="1">
    <source>
        <dbReference type="ARBA" id="ARBA00007381"/>
    </source>
</evidence>
<keyword evidence="5" id="KW-1185">Reference proteome</keyword>
<name>A0A2S9QCV0_9HYPH</name>
<dbReference type="PROSITE" id="PS01036">
    <property type="entry name" value="HSP70_3"/>
    <property type="match status" value="1"/>
</dbReference>
<dbReference type="Gene3D" id="3.90.640.10">
    <property type="entry name" value="Actin, Chain A, domain 4"/>
    <property type="match status" value="2"/>
</dbReference>
<dbReference type="PANTHER" id="PTHR42749:SF1">
    <property type="entry name" value="CELL SHAPE-DETERMINING PROTEIN MREB"/>
    <property type="match status" value="1"/>
</dbReference>
<dbReference type="PRINTS" id="PR00301">
    <property type="entry name" value="HEATSHOCK70"/>
</dbReference>
<protein>
    <submittedName>
        <fullName evidence="4">Hsp70 family protein</fullName>
    </submittedName>
</protein>
<dbReference type="Gene3D" id="3.30.420.40">
    <property type="match status" value="3"/>
</dbReference>
<dbReference type="InterPro" id="IPR013126">
    <property type="entry name" value="Hsp_70_fam"/>
</dbReference>
<dbReference type="InterPro" id="IPR043129">
    <property type="entry name" value="ATPase_NBD"/>
</dbReference>
<sequence>MPPQSTAAEQSAPVSVGIDFGTSNTVVAFAHADGRTEALNFEHGGQGLNHFVTALCFWDERRPGKSTIRVEGGPWAIEQFVEATTAFRFIQSFKSFAASATFQETRIFRERFRFEDLLATFLNTLVKHADGRLDLSAANLVIGRPVTFAGRQPDDDLAMRRYQTAFERLGVVNPTYVYEPVGAAFFYARQLERDATVLVADFGGGTSDFSIMRFEQVAGQLKAEPLAHSGIGIAGDAFDYSIVDRIVSPRLGKGGRFRSFDKELSIPNHYYANLARWHQLALMKTNGDLKGLQDLAKVAVEPEKLEKFIEIIEFDMGFALYSAVSRAKIALSSQDETEFRFAGGDIEITAGLKRRDFERWIAGDVARIEASLDEGLKRANTRAEEIERVFLTGGTSFVPAIRRLFAERFGEERLVTTDQFESIAYGLALIGQDKQKERWEVRKAA</sequence>
<organism evidence="4 5">
    <name type="scientific">Labrys okinawensis</name>
    <dbReference type="NCBI Taxonomy" id="346911"/>
    <lineage>
        <taxon>Bacteria</taxon>
        <taxon>Pseudomonadati</taxon>
        <taxon>Pseudomonadota</taxon>
        <taxon>Alphaproteobacteria</taxon>
        <taxon>Hyphomicrobiales</taxon>
        <taxon>Xanthobacteraceae</taxon>
        <taxon>Labrys</taxon>
    </lineage>
</organism>
<evidence type="ECO:0000256" key="3">
    <source>
        <dbReference type="ARBA" id="ARBA00022840"/>
    </source>
</evidence>
<comment type="caution">
    <text evidence="4">The sequence shown here is derived from an EMBL/GenBank/DDBJ whole genome shotgun (WGS) entry which is preliminary data.</text>
</comment>
<accession>A0A2S9QCV0</accession>
<comment type="similarity">
    <text evidence="1">Belongs to the heat shock protein 70 family.</text>
</comment>
<keyword evidence="3" id="KW-0067">ATP-binding</keyword>
<dbReference type="GO" id="GO:0005524">
    <property type="term" value="F:ATP binding"/>
    <property type="evidence" value="ECO:0007669"/>
    <property type="project" value="UniProtKB-KW"/>
</dbReference>
<dbReference type="EMBL" id="PUEJ01000004">
    <property type="protein sequence ID" value="PRH87179.1"/>
    <property type="molecule type" value="Genomic_DNA"/>
</dbReference>
<dbReference type="PANTHER" id="PTHR42749">
    <property type="entry name" value="CELL SHAPE-DETERMINING PROTEIN MREB"/>
    <property type="match status" value="1"/>
</dbReference>
<evidence type="ECO:0000313" key="4">
    <source>
        <dbReference type="EMBL" id="PRH87179.1"/>
    </source>
</evidence>
<dbReference type="InterPro" id="IPR042054">
    <property type="entry name" value="YegD-like"/>
</dbReference>
<dbReference type="OrthoDB" id="9807934at2"/>
<dbReference type="CDD" id="cd10231">
    <property type="entry name" value="ASKHA_NBD_HSP70_YegD-like"/>
    <property type="match status" value="1"/>
</dbReference>
<reference evidence="4 5" key="1">
    <citation type="submission" date="2018-02" db="EMBL/GenBank/DDBJ databases">
        <title>Whole genome sequencing of endophytic bacterium.</title>
        <authorList>
            <person name="Eedara R."/>
            <person name="Podile A.R."/>
        </authorList>
    </citation>
    <scope>NUCLEOTIDE SEQUENCE [LARGE SCALE GENOMIC DNA]</scope>
    <source>
        <strain evidence="4 5">RP1T</strain>
    </source>
</reference>
<dbReference type="Pfam" id="PF00012">
    <property type="entry name" value="HSP70"/>
    <property type="match status" value="2"/>
</dbReference>
<dbReference type="InterPro" id="IPR018181">
    <property type="entry name" value="Heat_shock_70_CS"/>
</dbReference>
<dbReference type="SUPFAM" id="SSF53067">
    <property type="entry name" value="Actin-like ATPase domain"/>
    <property type="match status" value="2"/>
</dbReference>
<evidence type="ECO:0000313" key="5">
    <source>
        <dbReference type="Proteomes" id="UP000237682"/>
    </source>
</evidence>